<dbReference type="STRING" id="137246.A0A401SS86"/>
<feature type="compositionally biased region" description="Basic residues" evidence="1">
    <location>
        <begin position="1209"/>
        <end position="1220"/>
    </location>
</feature>
<feature type="compositionally biased region" description="Basic and acidic residues" evidence="1">
    <location>
        <begin position="971"/>
        <end position="985"/>
    </location>
</feature>
<feature type="compositionally biased region" description="Basic residues" evidence="1">
    <location>
        <begin position="172"/>
        <end position="185"/>
    </location>
</feature>
<dbReference type="GO" id="GO:1904158">
    <property type="term" value="P:axonemal central apparatus assembly"/>
    <property type="evidence" value="ECO:0007669"/>
    <property type="project" value="TreeGrafter"/>
</dbReference>
<dbReference type="Pfam" id="PF14874">
    <property type="entry name" value="PapD-like"/>
    <property type="match status" value="1"/>
</dbReference>
<dbReference type="GO" id="GO:0005576">
    <property type="term" value="C:extracellular region"/>
    <property type="evidence" value="ECO:0007669"/>
    <property type="project" value="GOC"/>
</dbReference>
<feature type="compositionally biased region" description="Basic and acidic residues" evidence="1">
    <location>
        <begin position="266"/>
        <end position="277"/>
    </location>
</feature>
<dbReference type="GO" id="GO:0003351">
    <property type="term" value="P:epithelial cilium movement involved in extracellular fluid movement"/>
    <property type="evidence" value="ECO:0007669"/>
    <property type="project" value="TreeGrafter"/>
</dbReference>
<feature type="compositionally biased region" description="Basic and acidic residues" evidence="1">
    <location>
        <begin position="1997"/>
        <end position="2006"/>
    </location>
</feature>
<dbReference type="Proteomes" id="UP000287033">
    <property type="component" value="Unassembled WGS sequence"/>
</dbReference>
<feature type="compositionally biased region" description="Basic and acidic residues" evidence="1">
    <location>
        <begin position="993"/>
        <end position="1011"/>
    </location>
</feature>
<evidence type="ECO:0000256" key="1">
    <source>
        <dbReference type="SAM" id="MobiDB-lite"/>
    </source>
</evidence>
<proteinExistence type="predicted"/>
<evidence type="ECO:0000313" key="3">
    <source>
        <dbReference type="Proteomes" id="UP000287033"/>
    </source>
</evidence>
<evidence type="ECO:0008006" key="4">
    <source>
        <dbReference type="Google" id="ProtNLM"/>
    </source>
</evidence>
<reference evidence="2 3" key="1">
    <citation type="journal article" date="2018" name="Nat. Ecol. Evol.">
        <title>Shark genomes provide insights into elasmobranch evolution and the origin of vertebrates.</title>
        <authorList>
            <person name="Hara Y"/>
            <person name="Yamaguchi K"/>
            <person name="Onimaru K"/>
            <person name="Kadota M"/>
            <person name="Koyanagi M"/>
            <person name="Keeley SD"/>
            <person name="Tatsumi K"/>
            <person name="Tanaka K"/>
            <person name="Motone F"/>
            <person name="Kageyama Y"/>
            <person name="Nozu R"/>
            <person name="Adachi N"/>
            <person name="Nishimura O"/>
            <person name="Nakagawa R"/>
            <person name="Tanegashima C"/>
            <person name="Kiyatake I"/>
            <person name="Matsumoto R"/>
            <person name="Murakumo K"/>
            <person name="Nishida K"/>
            <person name="Terakita A"/>
            <person name="Kuratani S"/>
            <person name="Sato K"/>
            <person name="Hyodo S Kuraku.S."/>
        </authorList>
    </citation>
    <scope>NUCLEOTIDE SEQUENCE [LARGE SCALE GENOMIC DNA]</scope>
</reference>
<feature type="region of interest" description="Disordered" evidence="1">
    <location>
        <begin position="172"/>
        <end position="203"/>
    </location>
</feature>
<feature type="region of interest" description="Disordered" evidence="1">
    <location>
        <begin position="266"/>
        <end position="293"/>
    </location>
</feature>
<accession>A0A401SS86</accession>
<dbReference type="PANTHER" id="PTHR21963">
    <property type="entry name" value="PF6"/>
    <property type="match status" value="1"/>
</dbReference>
<name>A0A401SS86_CHIPU</name>
<feature type="compositionally biased region" description="Polar residues" evidence="1">
    <location>
        <begin position="1021"/>
        <end position="1033"/>
    </location>
</feature>
<feature type="region of interest" description="Disordered" evidence="1">
    <location>
        <begin position="1193"/>
        <end position="1258"/>
    </location>
</feature>
<dbReference type="GO" id="GO:1990716">
    <property type="term" value="C:axonemal central apparatus"/>
    <property type="evidence" value="ECO:0007669"/>
    <property type="project" value="TreeGrafter"/>
</dbReference>
<dbReference type="OMA" id="HYATVIT"/>
<dbReference type="OrthoDB" id="10257153at2759"/>
<sequence>MVARGTENSQTARLKRSREEPIMSVDRKEPLAIPKAWEPALLAAPIEEVYWRPAIYFTVGEKIENELFLDALAAAINVPLRKLFSIISWEGTMKQVVEFGNPKGKRPSDLPMFYEVTEVAWDMLAKGEELSLLLLCEIVKFQILCIKQKDLQKKGYDTKVIVEEEQIAASANKKKADKKTPSKGKGKAERKSPEPPVSRRNTKLLKRGEVEVIDRCINDEPDDGPQHYIIIQGFQNLQLLLMLGELGIDISAVIMISYEKDESFLKQDATESEKEPSESPEATAVEEENQQKEEADKGLEKFWKYLEPVLNSGKPGSKLFDIARLQYTVKEAILPQDWDNYDMKLEFGALIFEDIASIIYDCEDWKRQHRNYLQNIKLITVPGVSKSDDAHAGSTPVDRNKSATAELAISTEKGTSALIDMRFYNDLMSLVPLECLSVPLILYCVLEQVIATEESRTPPSESIPVPRQDGLDQILVDYMISTVLDLAMSEEEKQKIIEEFKEPSQKQIFNSSRHTLFQENFIDQIFSDEEISYQISKNPEPQEDVQKPVLEKEQQIIIEDLNKTEQKGLHDEPKQPLLLNLHDALTWRTHHLKTLQGFDPGKVEQEMMKKLPLEKLLNFTRPSPEVDARRLASIQELMYHCTNENMTRYEVEKAFKQFVFESIKLTTVKENGELEKKKDVLAESLETSYIPWDDPVAFTKEMKQLITVKKTRKQNNSAFAENIFTKISNGEESYPFGFDSNKSNANSVAGENTIEPFCAVHFKDTSEMIDKKNRKGSSTDADDEKDKAYDINIDIKYIQKSQLRSLMEWSFAEQHDPFVLLQVLQEAVPFYRCLDTYYYKQDNSVLLVLHNPMNKQCQCNESWETALHSNVGFRNYLEHVAYTISDWIDVEEVKYQAELAAKELETVKLPKLPSDVFPESISSGSDKQRKGKPPANKTRMSISRQPTKPEIEEEDEKINGSFMREGSLKAWKKDQDKMKEEEQRKQDKKVKKDRPISKKKEEAVHQSDSKSSRLSKKPTKQDSQIIKENQESISEAEPEVQETAERTEKFYQFTGYNFGNDLIRVSGEVKSLFPADGGHIQVKIIQFLQGSTIIQVCVMKDKHRFLTYIKDPIKHLDHSEEVSSEKGYEKSDTEEERAQVSISKCRSFSAVLDDGITITLSKYPLTKEQKKDQEDPVLVDILKIPSIHVVTPVPVTSPPLTGKSEKSVKNKNSHSAKGKPKKEFGSVHALEEPEQLKEEQKVEIEESEPTAPSEDVPEHSAFLSLNACSPDGLMITFFTEDSIGIKNEDIPEDRILLRQSYPIKTHGSQPCEAARKWPAMQEASRVITLQGTVVKYMMDGSSEILFADGTVSRSPDSGPVSTPPSNITASSQPNLVDQESKHEKDLKKSGSEGENMKGKHSHGGNSISTISEHPIIQTQPSNIVPGTWITTTPIGLTIATKGTEKLDIKPILVYKATDPGTGEIMITRQDKVVTVFGSDSTIVEHADGTRITTFFEDITKTDYALQDETEEIPHDKTRHIKFIKVECVGFATVLMNWEDYTCCAVFGNGTAIIANPEGMYQIFPASCGCLSVDQDGSALYTSKANNDVITHGTISNMELQPAAYFMKSTSPVIFELLDPEGNHFKVMVNGNTSTLTHDGNQEGEEDALLQGLMIEPEVYKKHAPRFFILHTDGSGTELLRSSDVEEYLYHAYFCPTTAVLKEQLPEFPGVFGITFLQPSTEDIGSRWLIKKDVANIIPHNLRSRQWDTFPQVECKIPGPPVGMHPFTLQTEHVDPSSPPVLKCPSVLEVRQLFQYEPINMEIQQRLQNCLKEYIELTLQKEEQKNEMALKEPRNEKELEHAADLLKLVLSSSDEEVCQTEEKESNKVDVASIYEDAVRSTMKSTPETDTCDWTKINLESNKERKQTSQWPQKLEQYRQELDEVKGTKLALKNMIVPSYFQSDMNKALDSAQGLDMDDLSESFQKIKVPEVFKDLFSASPDTDADICNQSTYPMPVHTRTDTDKRTDNSTQHVISPSQYAIEDVSNRPIYPMPFHGTETDTCSLQSSNNAIQQAVISQCQYSPPGTCNRLLNQTSTCETEAKATCPMRLNVQQPQTMAPSCHSAPARCHTRSADEQPSEKIYNCCFLHKPLSIPADVLKDIASKNGVMEYRPEELPADGNNIIFNKSLIIDAANQPRREKIKLPAAILSSKPGSQPNQRFTVIEEPVRRKVNTVSIAGPKAGGILTKPIRGFELFPRKVNFGVLQEGFTYAYTVELKNVGIDTCRFRVKQPPPSTGLRVCFKPGPVAAGLATELEIELYAIAIGLESTEGAGHVCHHLEINTEAEELFLPIIATVLTESIYKNRPKDFPQGGKAAGVRLISTDPTSRMDIIRPRKPPAKGSVNTFLLCGS</sequence>
<feature type="region of interest" description="Disordered" evidence="1">
    <location>
        <begin position="1985"/>
        <end position="2009"/>
    </location>
</feature>
<dbReference type="InterPro" id="IPR026173">
    <property type="entry name" value="SPAG17"/>
</dbReference>
<feature type="region of interest" description="Disordered" evidence="1">
    <location>
        <begin position="915"/>
        <end position="1043"/>
    </location>
</feature>
<evidence type="ECO:0000313" key="2">
    <source>
        <dbReference type="EMBL" id="GCC33260.1"/>
    </source>
</evidence>
<comment type="caution">
    <text evidence="2">The sequence shown here is derived from an EMBL/GenBank/DDBJ whole genome shotgun (WGS) entry which is preliminary data.</text>
</comment>
<dbReference type="EMBL" id="BEZZ01000499">
    <property type="protein sequence ID" value="GCC33260.1"/>
    <property type="molecule type" value="Genomic_DNA"/>
</dbReference>
<protein>
    <recommendedName>
        <fullName evidence="4">Sperm-associated antigen 17</fullName>
    </recommendedName>
</protein>
<gene>
    <name evidence="2" type="ORF">chiPu_0011728</name>
</gene>
<dbReference type="PANTHER" id="PTHR21963:SF1">
    <property type="entry name" value="SPERM-ASSOCIATED ANTIGEN 17"/>
    <property type="match status" value="1"/>
</dbReference>
<feature type="region of interest" description="Disordered" evidence="1">
    <location>
        <begin position="1348"/>
        <end position="1408"/>
    </location>
</feature>
<feature type="compositionally biased region" description="Basic and acidic residues" evidence="1">
    <location>
        <begin position="1378"/>
        <end position="1397"/>
    </location>
</feature>
<feature type="compositionally biased region" description="Basic and acidic residues" evidence="1">
    <location>
        <begin position="1221"/>
        <end position="1244"/>
    </location>
</feature>
<organism evidence="2 3">
    <name type="scientific">Chiloscyllium punctatum</name>
    <name type="common">Brownbanded bambooshark</name>
    <name type="synonym">Hemiscyllium punctatum</name>
    <dbReference type="NCBI Taxonomy" id="137246"/>
    <lineage>
        <taxon>Eukaryota</taxon>
        <taxon>Metazoa</taxon>
        <taxon>Chordata</taxon>
        <taxon>Craniata</taxon>
        <taxon>Vertebrata</taxon>
        <taxon>Chondrichthyes</taxon>
        <taxon>Elasmobranchii</taxon>
        <taxon>Galeomorphii</taxon>
        <taxon>Galeoidea</taxon>
        <taxon>Orectolobiformes</taxon>
        <taxon>Hemiscylliidae</taxon>
        <taxon>Chiloscyllium</taxon>
    </lineage>
</organism>
<feature type="compositionally biased region" description="Polar residues" evidence="1">
    <location>
        <begin position="1351"/>
        <end position="1377"/>
    </location>
</feature>
<keyword evidence="3" id="KW-1185">Reference proteome</keyword>